<dbReference type="AlphaFoldDB" id="A0A7Y0HQQ6"/>
<keyword evidence="7 8" id="KW-0472">Membrane</keyword>
<organism evidence="9 10">
    <name type="scientific">Bifidobacterium oedipodis</name>
    <dbReference type="NCBI Taxonomy" id="2675322"/>
    <lineage>
        <taxon>Bacteria</taxon>
        <taxon>Bacillati</taxon>
        <taxon>Actinomycetota</taxon>
        <taxon>Actinomycetes</taxon>
        <taxon>Bifidobacteriales</taxon>
        <taxon>Bifidobacteriaceae</taxon>
        <taxon>Bifidobacterium</taxon>
    </lineage>
</organism>
<dbReference type="EMBL" id="JAAIII010000001">
    <property type="protein sequence ID" value="NMM93165.1"/>
    <property type="molecule type" value="Genomic_DNA"/>
</dbReference>
<evidence type="ECO:0000256" key="8">
    <source>
        <dbReference type="SAM" id="Phobius"/>
    </source>
</evidence>
<feature type="transmembrane region" description="Helical" evidence="8">
    <location>
        <begin position="65"/>
        <end position="85"/>
    </location>
</feature>
<sequence length="270" mass="29524">MWTMTEHSTKNRDGATPAEGTRGARLAALKAALPLTAPICFGFLFLGGSYGILMGTKGFSFVWPMCMALFIFAGSMEFVTVNLLLSAFNPVAAFLLAFMVNARHLFYGLSMLGRFKGLGWKRPFLIYGMCDETFAVNVSTPVPKGVDRGWFYLWVTWLNQAYWVAGATLGGLVGSHLPFSTEGLDFVLTALFVVIFLDQWLASQRPGHVAGMLGVLVSAAALVFLGPDRFMVPAMVVMLVLFLVLRPWLDDMKTDADAVNRNQGVQGGEQ</sequence>
<evidence type="ECO:0000313" key="10">
    <source>
        <dbReference type="Proteomes" id="UP000532194"/>
    </source>
</evidence>
<feature type="transmembrane region" description="Helical" evidence="8">
    <location>
        <begin position="209"/>
        <end position="225"/>
    </location>
</feature>
<evidence type="ECO:0000256" key="5">
    <source>
        <dbReference type="ARBA" id="ARBA00022692"/>
    </source>
</evidence>
<evidence type="ECO:0000256" key="4">
    <source>
        <dbReference type="ARBA" id="ARBA00022475"/>
    </source>
</evidence>
<accession>A0A7Y0HQQ6</accession>
<comment type="caution">
    <text evidence="9">The sequence shown here is derived from an EMBL/GenBank/DDBJ whole genome shotgun (WGS) entry which is preliminary data.</text>
</comment>
<gene>
    <name evidence="9" type="ORF">G1C95_0350</name>
</gene>
<feature type="transmembrane region" description="Helical" evidence="8">
    <location>
        <begin position="231"/>
        <end position="249"/>
    </location>
</feature>
<feature type="transmembrane region" description="Helical" evidence="8">
    <location>
        <begin position="91"/>
        <end position="112"/>
    </location>
</feature>
<keyword evidence="6 8" id="KW-1133">Transmembrane helix</keyword>
<comment type="subcellular location">
    <subcellularLocation>
        <location evidence="1">Cell membrane</location>
        <topology evidence="1">Multi-pass membrane protein</topology>
    </subcellularLocation>
</comment>
<evidence type="ECO:0000256" key="1">
    <source>
        <dbReference type="ARBA" id="ARBA00004651"/>
    </source>
</evidence>
<keyword evidence="4" id="KW-1003">Cell membrane</keyword>
<dbReference type="InterPro" id="IPR011606">
    <property type="entry name" value="Brnchd-chn_aa_trnsp_permease"/>
</dbReference>
<reference evidence="9 10" key="1">
    <citation type="submission" date="2020-02" db="EMBL/GenBank/DDBJ databases">
        <title>Characterization of phylogenetic diversity of novel bifidobacterial species isolated in Czech ZOOs.</title>
        <authorList>
            <person name="Lugli G.A."/>
            <person name="Vera N.B."/>
            <person name="Ventura M."/>
        </authorList>
    </citation>
    <scope>NUCLEOTIDE SEQUENCE [LARGE SCALE GENOMIC DNA]</scope>
    <source>
        <strain evidence="9 10">DSM 109957</strain>
    </source>
</reference>
<proteinExistence type="inferred from homology"/>
<keyword evidence="5 8" id="KW-0812">Transmembrane</keyword>
<dbReference type="GO" id="GO:0005886">
    <property type="term" value="C:plasma membrane"/>
    <property type="evidence" value="ECO:0007669"/>
    <property type="project" value="UniProtKB-SubCell"/>
</dbReference>
<evidence type="ECO:0000313" key="9">
    <source>
        <dbReference type="EMBL" id="NMM93165.1"/>
    </source>
</evidence>
<evidence type="ECO:0000256" key="7">
    <source>
        <dbReference type="ARBA" id="ARBA00023136"/>
    </source>
</evidence>
<name>A0A7Y0HQQ6_9BIFI</name>
<dbReference type="PANTHER" id="PTHR34979">
    <property type="entry name" value="INNER MEMBRANE PROTEIN YGAZ"/>
    <property type="match status" value="1"/>
</dbReference>
<keyword evidence="10" id="KW-1185">Reference proteome</keyword>
<evidence type="ECO:0000256" key="6">
    <source>
        <dbReference type="ARBA" id="ARBA00022989"/>
    </source>
</evidence>
<dbReference type="GO" id="GO:1903785">
    <property type="term" value="P:L-valine transmembrane transport"/>
    <property type="evidence" value="ECO:0007669"/>
    <property type="project" value="TreeGrafter"/>
</dbReference>
<dbReference type="Pfam" id="PF03591">
    <property type="entry name" value="AzlC"/>
    <property type="match status" value="1"/>
</dbReference>
<feature type="transmembrane region" description="Helical" evidence="8">
    <location>
        <begin position="151"/>
        <end position="173"/>
    </location>
</feature>
<evidence type="ECO:0000256" key="2">
    <source>
        <dbReference type="ARBA" id="ARBA00010735"/>
    </source>
</evidence>
<feature type="transmembrane region" description="Helical" evidence="8">
    <location>
        <begin position="179"/>
        <end position="197"/>
    </location>
</feature>
<feature type="transmembrane region" description="Helical" evidence="8">
    <location>
        <begin position="31"/>
        <end position="53"/>
    </location>
</feature>
<protein>
    <submittedName>
        <fullName evidence="9">Branched-chain amino acid ABC transporter permease</fullName>
    </submittedName>
</protein>
<keyword evidence="3" id="KW-0813">Transport</keyword>
<evidence type="ECO:0000256" key="3">
    <source>
        <dbReference type="ARBA" id="ARBA00022448"/>
    </source>
</evidence>
<comment type="similarity">
    <text evidence="2">Belongs to the AzlC family.</text>
</comment>
<dbReference type="Proteomes" id="UP000532194">
    <property type="component" value="Unassembled WGS sequence"/>
</dbReference>
<dbReference type="PANTHER" id="PTHR34979:SF1">
    <property type="entry name" value="INNER MEMBRANE PROTEIN YGAZ"/>
    <property type="match status" value="1"/>
</dbReference>